<protein>
    <submittedName>
        <fullName evidence="2">DUF4044 domain-containing protein</fullName>
    </submittedName>
</protein>
<evidence type="ECO:0000256" key="1">
    <source>
        <dbReference type="SAM" id="Phobius"/>
    </source>
</evidence>
<organism evidence="2 3">
    <name type="scientific">Periweissella beninensis</name>
    <dbReference type="NCBI Taxonomy" id="504936"/>
    <lineage>
        <taxon>Bacteria</taxon>
        <taxon>Bacillati</taxon>
        <taxon>Bacillota</taxon>
        <taxon>Bacilli</taxon>
        <taxon>Lactobacillales</taxon>
        <taxon>Lactobacillaceae</taxon>
        <taxon>Periweissella</taxon>
    </lineage>
</organism>
<reference evidence="2" key="1">
    <citation type="submission" date="2021-04" db="EMBL/GenBank/DDBJ databases">
        <title>Taxonomic assessment of Weissella genus.</title>
        <authorList>
            <person name="Fanelli F."/>
            <person name="Chieffi D."/>
            <person name="Dell'Aquila A."/>
            <person name="Gyu-Sung C."/>
            <person name="Franz C.M.A.P."/>
            <person name="Fusco V."/>
        </authorList>
    </citation>
    <scope>NUCLEOTIDE SEQUENCE</scope>
    <source>
        <strain evidence="2">LMG 25373</strain>
    </source>
</reference>
<dbReference type="Pfam" id="PF13253">
    <property type="entry name" value="DUF4044"/>
    <property type="match status" value="1"/>
</dbReference>
<sequence>MYEKKKKSGFQKFTMFMVWIMIVITVLGVILSAASALQLI</sequence>
<proteinExistence type="predicted"/>
<feature type="transmembrane region" description="Helical" evidence="1">
    <location>
        <begin position="12"/>
        <end position="37"/>
    </location>
</feature>
<keyword evidence="3" id="KW-1185">Reference proteome</keyword>
<dbReference type="Proteomes" id="UP001057481">
    <property type="component" value="Unassembled WGS sequence"/>
</dbReference>
<accession>A0ABT0VKP1</accession>
<evidence type="ECO:0000313" key="3">
    <source>
        <dbReference type="Proteomes" id="UP001057481"/>
    </source>
</evidence>
<keyword evidence="1" id="KW-0812">Transmembrane</keyword>
<keyword evidence="1" id="KW-0472">Membrane</keyword>
<gene>
    <name evidence="2" type="ORF">KAK10_08840</name>
</gene>
<keyword evidence="1" id="KW-1133">Transmembrane helix</keyword>
<name>A0ABT0VKP1_9LACO</name>
<evidence type="ECO:0000313" key="2">
    <source>
        <dbReference type="EMBL" id="MCM2438004.1"/>
    </source>
</evidence>
<dbReference type="EMBL" id="JAGMVS010000074">
    <property type="protein sequence ID" value="MCM2438004.1"/>
    <property type="molecule type" value="Genomic_DNA"/>
</dbReference>
<comment type="caution">
    <text evidence="2">The sequence shown here is derived from an EMBL/GenBank/DDBJ whole genome shotgun (WGS) entry which is preliminary data.</text>
</comment>
<dbReference type="InterPro" id="IPR025270">
    <property type="entry name" value="DUF4044"/>
</dbReference>
<dbReference type="RefSeq" id="WP_205143912.1">
    <property type="nucleotide sequence ID" value="NZ_JAFBDN010000014.1"/>
</dbReference>